<dbReference type="RefSeq" id="WP_144450233.1">
    <property type="nucleotide sequence ID" value="NZ_VLKZ01000004.1"/>
</dbReference>
<organism evidence="1 2">
    <name type="scientific">Halalkalibacter nanhaiisediminis</name>
    <dbReference type="NCBI Taxonomy" id="688079"/>
    <lineage>
        <taxon>Bacteria</taxon>
        <taxon>Bacillati</taxon>
        <taxon>Bacillota</taxon>
        <taxon>Bacilli</taxon>
        <taxon>Bacillales</taxon>
        <taxon>Bacillaceae</taxon>
        <taxon>Halalkalibacter</taxon>
    </lineage>
</organism>
<protein>
    <submittedName>
        <fullName evidence="1">RsbT co-antagonist protein RsbR</fullName>
    </submittedName>
</protein>
<proteinExistence type="predicted"/>
<keyword evidence="2" id="KW-1185">Reference proteome</keyword>
<gene>
    <name evidence="1" type="ORF">IQ10_01931</name>
</gene>
<evidence type="ECO:0000313" key="2">
    <source>
        <dbReference type="Proteomes" id="UP000315711"/>
    </source>
</evidence>
<sequence>MEKRGSNQNRLFNPKELLNIEEASKEILQILSDFIPINTFFVAVNDRSTNYILKVLNRQSALILEGTRIPFEDAY</sequence>
<dbReference type="OrthoDB" id="2935842at2"/>
<reference evidence="1 2" key="1">
    <citation type="journal article" date="2015" name="Stand. Genomic Sci.">
        <title>Genomic Encyclopedia of Bacterial and Archaeal Type Strains, Phase III: the genomes of soil and plant-associated and newly described type strains.</title>
        <authorList>
            <person name="Whitman W.B."/>
            <person name="Woyke T."/>
            <person name="Klenk H.P."/>
            <person name="Zhou Y."/>
            <person name="Lilburn T.G."/>
            <person name="Beck B.J."/>
            <person name="De Vos P."/>
            <person name="Vandamme P."/>
            <person name="Eisen J.A."/>
            <person name="Garrity G."/>
            <person name="Hugenholtz P."/>
            <person name="Kyrpides N.C."/>
        </authorList>
    </citation>
    <scope>NUCLEOTIDE SEQUENCE [LARGE SCALE GENOMIC DNA]</scope>
    <source>
        <strain evidence="1 2">CGMCC 1.10116</strain>
    </source>
</reference>
<comment type="caution">
    <text evidence="1">The sequence shown here is derived from an EMBL/GenBank/DDBJ whole genome shotgun (WGS) entry which is preliminary data.</text>
</comment>
<dbReference type="Proteomes" id="UP000315711">
    <property type="component" value="Unassembled WGS sequence"/>
</dbReference>
<accession>A0A562QKJ2</accession>
<dbReference type="AlphaFoldDB" id="A0A562QKJ2"/>
<dbReference type="EMBL" id="VLKZ01000004">
    <property type="protein sequence ID" value="TWI57225.1"/>
    <property type="molecule type" value="Genomic_DNA"/>
</dbReference>
<evidence type="ECO:0000313" key="1">
    <source>
        <dbReference type="EMBL" id="TWI57225.1"/>
    </source>
</evidence>
<name>A0A562QKJ2_9BACI</name>